<accession>A0A2R5G056</accession>
<evidence type="ECO:0000313" key="3">
    <source>
        <dbReference type="Proteomes" id="UP000241890"/>
    </source>
</evidence>
<name>A0A2R5G056_9STRA</name>
<comment type="caution">
    <text evidence="2">The sequence shown here is derived from an EMBL/GenBank/DDBJ whole genome shotgun (WGS) entry which is preliminary data.</text>
</comment>
<evidence type="ECO:0000256" key="1">
    <source>
        <dbReference type="SAM" id="MobiDB-lite"/>
    </source>
</evidence>
<dbReference type="PANTHER" id="PTHR31984">
    <property type="entry name" value="TRANSPORTER, PUTATIVE (DUF179)-RELATED"/>
    <property type="match status" value="1"/>
</dbReference>
<sequence length="289" mass="32027">MLLLLQIVLASVVFATVIGFVKNMFTYKASVHPRPQPIVPVPPRFDLQAASVRRQQGQQQDQGHRPARQTPSPRLNRPADRVRSAQLVGQGQEQLRLRQQQQQQQQLENHHESNQDLSYMERLLRTGCLLKATRANAVFAGATVLLESVDTSHETHGVVLNRELQGPALESARSVSRAVVDARAWIGRGGPHANNVVTVVHEAPALPGASQLGNGVCIGHYATLRHLEVDPAEVTRRNPKLRVLLGRVRWPNAEQLVSEIRQGLWNVSSTQATTQNTFVDCRSPRSATH</sequence>
<protein>
    <submittedName>
        <fullName evidence="2">Uncharacterized protein</fullName>
    </submittedName>
</protein>
<reference evidence="2 3" key="1">
    <citation type="submission" date="2017-12" db="EMBL/GenBank/DDBJ databases">
        <title>Sequencing, de novo assembly and annotation of complete genome of a new Thraustochytrid species, strain FCC1311.</title>
        <authorList>
            <person name="Sedici K."/>
            <person name="Godart F."/>
            <person name="Aiese Cigliano R."/>
            <person name="Sanseverino W."/>
            <person name="Barakat M."/>
            <person name="Ortet P."/>
            <person name="Marechal E."/>
            <person name="Cagnac O."/>
            <person name="Amato A."/>
        </authorList>
    </citation>
    <scope>NUCLEOTIDE SEQUENCE [LARGE SCALE GENOMIC DNA]</scope>
</reference>
<dbReference type="SUPFAM" id="SSF143456">
    <property type="entry name" value="VC0467-like"/>
    <property type="match status" value="1"/>
</dbReference>
<gene>
    <name evidence="2" type="ORF">FCC1311_001242</name>
</gene>
<dbReference type="InParanoid" id="A0A2R5G056"/>
<organism evidence="2 3">
    <name type="scientific">Hondaea fermentalgiana</name>
    <dbReference type="NCBI Taxonomy" id="2315210"/>
    <lineage>
        <taxon>Eukaryota</taxon>
        <taxon>Sar</taxon>
        <taxon>Stramenopiles</taxon>
        <taxon>Bigyra</taxon>
        <taxon>Labyrinthulomycetes</taxon>
        <taxon>Thraustochytrida</taxon>
        <taxon>Thraustochytriidae</taxon>
        <taxon>Hondaea</taxon>
    </lineage>
</organism>
<feature type="region of interest" description="Disordered" evidence="1">
    <location>
        <begin position="50"/>
        <end position="115"/>
    </location>
</feature>
<dbReference type="Gene3D" id="3.40.1740.10">
    <property type="entry name" value="VC0467-like"/>
    <property type="match status" value="1"/>
</dbReference>
<dbReference type="Proteomes" id="UP000241890">
    <property type="component" value="Unassembled WGS sequence"/>
</dbReference>
<feature type="compositionally biased region" description="Low complexity" evidence="1">
    <location>
        <begin position="86"/>
        <end position="107"/>
    </location>
</feature>
<dbReference type="AlphaFoldDB" id="A0A2R5G056"/>
<keyword evidence="3" id="KW-1185">Reference proteome</keyword>
<evidence type="ECO:0000313" key="2">
    <source>
        <dbReference type="EMBL" id="GBG23905.1"/>
    </source>
</evidence>
<dbReference type="InterPro" id="IPR003774">
    <property type="entry name" value="AlgH-like"/>
</dbReference>
<dbReference type="OrthoDB" id="272750at2759"/>
<dbReference type="PANTHER" id="PTHR31984:SF16">
    <property type="match status" value="1"/>
</dbReference>
<proteinExistence type="predicted"/>
<dbReference type="EMBL" id="BEYU01000001">
    <property type="protein sequence ID" value="GBG23905.1"/>
    <property type="molecule type" value="Genomic_DNA"/>
</dbReference>
<dbReference type="Pfam" id="PF02622">
    <property type="entry name" value="DUF179"/>
    <property type="match status" value="1"/>
</dbReference>